<dbReference type="SUPFAM" id="SSF56112">
    <property type="entry name" value="Protein kinase-like (PK-like)"/>
    <property type="match status" value="1"/>
</dbReference>
<evidence type="ECO:0000259" key="9">
    <source>
        <dbReference type="PROSITE" id="PS50011"/>
    </source>
</evidence>
<evidence type="ECO:0000256" key="6">
    <source>
        <dbReference type="ARBA" id="ARBA00022840"/>
    </source>
</evidence>
<evidence type="ECO:0000313" key="11">
    <source>
        <dbReference type="Proteomes" id="UP000093819"/>
    </source>
</evidence>
<keyword evidence="8" id="KW-1133">Transmembrane helix</keyword>
<keyword evidence="4" id="KW-0547">Nucleotide-binding</keyword>
<protein>
    <recommendedName>
        <fullName evidence="1">non-specific serine/threonine protein kinase</fullName>
        <ecNumber evidence="1">2.7.11.1</ecNumber>
    </recommendedName>
</protein>
<evidence type="ECO:0000256" key="7">
    <source>
        <dbReference type="SAM" id="MobiDB-lite"/>
    </source>
</evidence>
<gene>
    <name evidence="10" type="ORF">A5635_07620</name>
</gene>
<dbReference type="RefSeq" id="WP_065037832.1">
    <property type="nucleotide sequence ID" value="NZ_LZLR01000220.1"/>
</dbReference>
<evidence type="ECO:0000256" key="1">
    <source>
        <dbReference type="ARBA" id="ARBA00012513"/>
    </source>
</evidence>
<keyword evidence="2 10" id="KW-0723">Serine/threonine-protein kinase</keyword>
<comment type="caution">
    <text evidence="10">The sequence shown here is derived from an EMBL/GenBank/DDBJ whole genome shotgun (WGS) entry which is preliminary data.</text>
</comment>
<dbReference type="AlphaFoldDB" id="A0A1A3N2G8"/>
<keyword evidence="3" id="KW-0808">Transferase</keyword>
<evidence type="ECO:0000256" key="8">
    <source>
        <dbReference type="SAM" id="Phobius"/>
    </source>
</evidence>
<name>A0A1A3N2G8_MYCAS</name>
<dbReference type="PANTHER" id="PTHR43289">
    <property type="entry name" value="MITOGEN-ACTIVATED PROTEIN KINASE KINASE KINASE 20-RELATED"/>
    <property type="match status" value="1"/>
</dbReference>
<keyword evidence="8" id="KW-0472">Membrane</keyword>
<dbReference type="CDD" id="cd14014">
    <property type="entry name" value="STKc_PknB_like"/>
    <property type="match status" value="1"/>
</dbReference>
<dbReference type="EMBL" id="LZLR01000220">
    <property type="protein sequence ID" value="OBK15550.1"/>
    <property type="molecule type" value="Genomic_DNA"/>
</dbReference>
<dbReference type="PROSITE" id="PS50011">
    <property type="entry name" value="PROTEIN_KINASE_DOM"/>
    <property type="match status" value="1"/>
</dbReference>
<dbReference type="InterPro" id="IPR011009">
    <property type="entry name" value="Kinase-like_dom_sf"/>
</dbReference>
<dbReference type="Gene3D" id="3.30.200.20">
    <property type="entry name" value="Phosphorylase Kinase, domain 1"/>
    <property type="match status" value="1"/>
</dbReference>
<accession>A0A1A3N2G8</accession>
<keyword evidence="5 10" id="KW-0418">Kinase</keyword>
<dbReference type="Proteomes" id="UP000093819">
    <property type="component" value="Unassembled WGS sequence"/>
</dbReference>
<feature type="region of interest" description="Disordered" evidence="7">
    <location>
        <begin position="531"/>
        <end position="572"/>
    </location>
</feature>
<keyword evidence="6" id="KW-0067">ATP-binding</keyword>
<dbReference type="GO" id="GO:0004713">
    <property type="term" value="F:protein tyrosine kinase activity"/>
    <property type="evidence" value="ECO:0007669"/>
    <property type="project" value="InterPro"/>
</dbReference>
<feature type="domain" description="Protein kinase" evidence="9">
    <location>
        <begin position="12"/>
        <end position="349"/>
    </location>
</feature>
<feature type="compositionally biased region" description="Low complexity" evidence="7">
    <location>
        <begin position="557"/>
        <end position="572"/>
    </location>
</feature>
<proteinExistence type="predicted"/>
<evidence type="ECO:0000313" key="10">
    <source>
        <dbReference type="EMBL" id="OBK15550.1"/>
    </source>
</evidence>
<organism evidence="10 11">
    <name type="scientific">Mycobacterium asiaticum</name>
    <dbReference type="NCBI Taxonomy" id="1790"/>
    <lineage>
        <taxon>Bacteria</taxon>
        <taxon>Bacillati</taxon>
        <taxon>Actinomycetota</taxon>
        <taxon>Actinomycetes</taxon>
        <taxon>Mycobacteriales</taxon>
        <taxon>Mycobacteriaceae</taxon>
        <taxon>Mycobacterium</taxon>
    </lineage>
</organism>
<feature type="compositionally biased region" description="Low complexity" evidence="7">
    <location>
        <begin position="367"/>
        <end position="394"/>
    </location>
</feature>
<evidence type="ECO:0000256" key="3">
    <source>
        <dbReference type="ARBA" id="ARBA00022679"/>
    </source>
</evidence>
<dbReference type="Pfam" id="PF00069">
    <property type="entry name" value="Pkinase"/>
    <property type="match status" value="1"/>
</dbReference>
<dbReference type="GO" id="GO:0004674">
    <property type="term" value="F:protein serine/threonine kinase activity"/>
    <property type="evidence" value="ECO:0007669"/>
    <property type="project" value="UniProtKB-KW"/>
</dbReference>
<dbReference type="InterPro" id="IPR000719">
    <property type="entry name" value="Prot_kinase_dom"/>
</dbReference>
<reference evidence="10 11" key="1">
    <citation type="submission" date="2016-06" db="EMBL/GenBank/DDBJ databases">
        <authorList>
            <person name="Kjaerup R.B."/>
            <person name="Dalgaard T.S."/>
            <person name="Juul-Madsen H.R."/>
        </authorList>
    </citation>
    <scope>NUCLEOTIDE SEQUENCE [LARGE SCALE GENOMIC DNA]</scope>
    <source>
        <strain evidence="10 11">1245335.1</strain>
    </source>
</reference>
<evidence type="ECO:0000256" key="4">
    <source>
        <dbReference type="ARBA" id="ARBA00022741"/>
    </source>
</evidence>
<feature type="transmembrane region" description="Helical" evidence="8">
    <location>
        <begin position="341"/>
        <end position="361"/>
    </location>
</feature>
<dbReference type="EC" id="2.7.11.1" evidence="1"/>
<dbReference type="SMART" id="SM00219">
    <property type="entry name" value="TyrKc"/>
    <property type="match status" value="1"/>
</dbReference>
<dbReference type="PROSITE" id="PS00109">
    <property type="entry name" value="PROTEIN_KINASE_TYR"/>
    <property type="match status" value="1"/>
</dbReference>
<dbReference type="InterPro" id="IPR008266">
    <property type="entry name" value="Tyr_kinase_AS"/>
</dbReference>
<evidence type="ECO:0000256" key="2">
    <source>
        <dbReference type="ARBA" id="ARBA00022527"/>
    </source>
</evidence>
<feature type="region of interest" description="Disordered" evidence="7">
    <location>
        <begin position="366"/>
        <end position="396"/>
    </location>
</feature>
<sequence>MALASGAAFAGYTVVRMLSSSATGELYLVERPDVRGWRALKVLPSTLSADGDFRRRFHQETQVAATMYHPNIVEVHDRGEFEEQLWIAMDYVDGTDAAQLMASRFPAVLPLAEALGMITAVAGGLDFAHQRGLLHRDVRPANILLATTDEPRILLADFGLARPPTESAYAAPEDLAGAEPDGRADQYALAATAMHLFTGAPPAIGTRLRDLRPDLDRLDAVLGRAMAGDPSDRFGSCREFADALAEHAGVPDPSQLRYETHELAPVIEVAERPVPEPAYVVDYPAYGWPQPPQPPPLPVPRAATVPPPRHATMLQSAAGSLARRLDEFSTRPKPRRGPRRILLGAAAVLLLAGLFAAGVSIGRKTMTSTQAGSPATTTPASSSTTPSSTPAGSPLPLEGMYVIEVQRSRQTFNNTPTPQPPDVATWWAFRSSCTPTRCLAAGTLLNEADHTQPKSPDVHPLLLEFQGGQWRSRPETTKFPCIGPNGVASTQTTVQAVALRPEPEGNLAGEMTVTVKTNECSQQGGVIRIPTQASRTGETPPGVNVPDPVRVTPSSEPPTVTLTGPPTTTTHR</sequence>
<dbReference type="GO" id="GO:0005524">
    <property type="term" value="F:ATP binding"/>
    <property type="evidence" value="ECO:0007669"/>
    <property type="project" value="UniProtKB-KW"/>
</dbReference>
<dbReference type="Gene3D" id="1.10.510.10">
    <property type="entry name" value="Transferase(Phosphotransferase) domain 1"/>
    <property type="match status" value="1"/>
</dbReference>
<dbReference type="OrthoDB" id="4702250at2"/>
<keyword evidence="8" id="KW-0812">Transmembrane</keyword>
<dbReference type="InterPro" id="IPR020635">
    <property type="entry name" value="Tyr_kinase_cat_dom"/>
</dbReference>
<evidence type="ECO:0000256" key="5">
    <source>
        <dbReference type="ARBA" id="ARBA00022777"/>
    </source>
</evidence>
<dbReference type="PANTHER" id="PTHR43289:SF6">
    <property type="entry name" value="SERINE_THREONINE-PROTEIN KINASE NEKL-3"/>
    <property type="match status" value="1"/>
</dbReference>